<dbReference type="GO" id="GO:0006817">
    <property type="term" value="P:phosphate ion transport"/>
    <property type="evidence" value="ECO:0007669"/>
    <property type="project" value="UniProtKB-KW"/>
</dbReference>
<keyword evidence="6 9" id="KW-0812">Transmembrane</keyword>
<accession>A0A7G9Y3Y9</accession>
<dbReference type="Gene3D" id="1.10.3720.10">
    <property type="entry name" value="MetI-like"/>
    <property type="match status" value="1"/>
</dbReference>
<protein>
    <recommendedName>
        <fullName evidence="10">Phosphate transport system permease protein</fullName>
    </recommendedName>
</protein>
<comment type="similarity">
    <text evidence="2 10">Belongs to the binding-protein-dependent transport system permease family. CysTW subfamily.</text>
</comment>
<keyword evidence="3 9" id="KW-0813">Transport</keyword>
<evidence type="ECO:0000256" key="8">
    <source>
        <dbReference type="ARBA" id="ARBA00023136"/>
    </source>
</evidence>
<organism evidence="13">
    <name type="scientific">Candidatus Methanogaster sp. ANME-2c ERB4</name>
    <dbReference type="NCBI Taxonomy" id="2759911"/>
    <lineage>
        <taxon>Archaea</taxon>
        <taxon>Methanobacteriati</taxon>
        <taxon>Methanobacteriota</taxon>
        <taxon>Stenosarchaea group</taxon>
        <taxon>Methanomicrobia</taxon>
        <taxon>Methanosarcinales</taxon>
        <taxon>ANME-2 cluster</taxon>
        <taxon>Candidatus Methanogasteraceae</taxon>
        <taxon>Candidatus Methanogaster</taxon>
    </lineage>
</organism>
<dbReference type="InterPro" id="IPR000515">
    <property type="entry name" value="MetI-like"/>
</dbReference>
<dbReference type="InterPro" id="IPR035906">
    <property type="entry name" value="MetI-like_sf"/>
</dbReference>
<feature type="transmembrane region" description="Helical" evidence="9">
    <location>
        <begin position="108"/>
        <end position="127"/>
    </location>
</feature>
<feature type="transmembrane region" description="Helical" evidence="9">
    <location>
        <begin position="159"/>
        <end position="178"/>
    </location>
</feature>
<feature type="transmembrane region" description="Helical" evidence="9">
    <location>
        <begin position="12"/>
        <end position="34"/>
    </location>
</feature>
<evidence type="ECO:0000256" key="10">
    <source>
        <dbReference type="RuleBase" id="RU363054"/>
    </source>
</evidence>
<dbReference type="InterPro" id="IPR051124">
    <property type="entry name" value="Phosphate_Transport_Permease"/>
</dbReference>
<feature type="transmembrane region" description="Helical" evidence="9">
    <location>
        <begin position="63"/>
        <end position="96"/>
    </location>
</feature>
<proteinExistence type="inferred from homology"/>
<evidence type="ECO:0000256" key="1">
    <source>
        <dbReference type="ARBA" id="ARBA00004651"/>
    </source>
</evidence>
<evidence type="ECO:0000256" key="9">
    <source>
        <dbReference type="RuleBase" id="RU363032"/>
    </source>
</evidence>
<dbReference type="InterPro" id="IPR011864">
    <property type="entry name" value="Phosphate_PstC"/>
</dbReference>
<sequence length="302" mass="32534">MNPDELRSKLPHLLLLTCVLATAAITIFFIVFIFKTALPVFESQGIGFITGTKWSYSEQVYGIRIFIIGTLVMTAVTLLLAVPVSVFTAIFLSEFAPVRVAGIMRPTIELLVGIPSVVYGIFGLFVLENIFQHHIDPFLSGTLGFIPFFSDPSPNSGTGVLLASTILAVMILPTIIALSEDAMRAVPFEYKEASFALGATHWETIRKVVLPTASGGILAATILGMMRAMGETMAIVMLLGNSAHIPSSVLDTGYAMTSKILNDIGYYCAMDEPRSALFGIAAVLFTMEIIFVAAARKIGGRL</sequence>
<dbReference type="GO" id="GO:0005315">
    <property type="term" value="F:phosphate transmembrane transporter activity"/>
    <property type="evidence" value="ECO:0007669"/>
    <property type="project" value="InterPro"/>
</dbReference>
<evidence type="ECO:0000256" key="3">
    <source>
        <dbReference type="ARBA" id="ARBA00022448"/>
    </source>
</evidence>
<evidence type="ECO:0000256" key="6">
    <source>
        <dbReference type="ARBA" id="ARBA00022692"/>
    </source>
</evidence>
<evidence type="ECO:0000256" key="5">
    <source>
        <dbReference type="ARBA" id="ARBA00022592"/>
    </source>
</evidence>
<dbReference type="Pfam" id="PF00528">
    <property type="entry name" value="BPD_transp_1"/>
    <property type="match status" value="1"/>
</dbReference>
<evidence type="ECO:0000256" key="2">
    <source>
        <dbReference type="ARBA" id="ARBA00007069"/>
    </source>
</evidence>
<evidence type="ECO:0000256" key="4">
    <source>
        <dbReference type="ARBA" id="ARBA00022475"/>
    </source>
</evidence>
<dbReference type="PANTHER" id="PTHR30425:SF1">
    <property type="entry name" value="PHOSPHATE TRANSPORT SYSTEM PERMEASE PROTEIN PSTC"/>
    <property type="match status" value="1"/>
</dbReference>
<feature type="domain" description="ABC transmembrane type-1" evidence="11">
    <location>
        <begin position="67"/>
        <end position="295"/>
    </location>
</feature>
<keyword evidence="5 10" id="KW-0592">Phosphate transport</keyword>
<dbReference type="EMBL" id="MT630759">
    <property type="protein sequence ID" value="QNO42723.1"/>
    <property type="molecule type" value="Genomic_DNA"/>
</dbReference>
<evidence type="ECO:0000313" key="13">
    <source>
        <dbReference type="EMBL" id="QNO42723.1"/>
    </source>
</evidence>
<feature type="transmembrane region" description="Helical" evidence="9">
    <location>
        <begin position="276"/>
        <end position="295"/>
    </location>
</feature>
<dbReference type="PANTHER" id="PTHR30425">
    <property type="entry name" value="PHOSPHATE TRANSPORT SYSTEM PERMEASE PROTEIN PST"/>
    <property type="match status" value="1"/>
</dbReference>
<evidence type="ECO:0000256" key="7">
    <source>
        <dbReference type="ARBA" id="ARBA00022989"/>
    </source>
</evidence>
<reference evidence="13" key="1">
    <citation type="submission" date="2020-06" db="EMBL/GenBank/DDBJ databases">
        <title>Unique genomic features of the anaerobic methanotrophic archaea.</title>
        <authorList>
            <person name="Chadwick G.L."/>
            <person name="Skennerton C.T."/>
            <person name="Laso-Perez R."/>
            <person name="Leu A.O."/>
            <person name="Speth D.R."/>
            <person name="Yu H."/>
            <person name="Morgan-Lang C."/>
            <person name="Hatzenpichler R."/>
            <person name="Goudeau D."/>
            <person name="Malmstrom R."/>
            <person name="Brazelton W.J."/>
            <person name="Woyke T."/>
            <person name="Hallam S.J."/>
            <person name="Tyson G.W."/>
            <person name="Wegener G."/>
            <person name="Boetius A."/>
            <person name="Orphan V."/>
        </authorList>
    </citation>
    <scope>NUCLEOTIDE SEQUENCE</scope>
</reference>
<dbReference type="NCBIfam" id="TIGR02138">
    <property type="entry name" value="phosphate_pstC"/>
    <property type="match status" value="1"/>
</dbReference>
<dbReference type="CDD" id="cd06261">
    <property type="entry name" value="TM_PBP2"/>
    <property type="match status" value="1"/>
</dbReference>
<evidence type="ECO:0000259" key="11">
    <source>
        <dbReference type="PROSITE" id="PS50928"/>
    </source>
</evidence>
<dbReference type="EMBL" id="MT630671">
    <property type="protein sequence ID" value="QNO41799.1"/>
    <property type="molecule type" value="Genomic_DNA"/>
</dbReference>
<keyword evidence="7 9" id="KW-1133">Transmembrane helix</keyword>
<keyword evidence="4 10" id="KW-1003">Cell membrane</keyword>
<keyword evidence="8 9" id="KW-0472">Membrane</keyword>
<gene>
    <name evidence="13" type="ORF">APGODIHH_00012</name>
    <name evidence="12" type="ORF">EABBNKNM_00014</name>
</gene>
<dbReference type="PROSITE" id="PS50928">
    <property type="entry name" value="ABC_TM1"/>
    <property type="match status" value="1"/>
</dbReference>
<dbReference type="AlphaFoldDB" id="A0A7G9Y3Y9"/>
<evidence type="ECO:0000313" key="12">
    <source>
        <dbReference type="EMBL" id="QNO41799.1"/>
    </source>
</evidence>
<comment type="subcellular location">
    <subcellularLocation>
        <location evidence="1 9">Cell membrane</location>
        <topology evidence="1 9">Multi-pass membrane protein</topology>
    </subcellularLocation>
</comment>
<dbReference type="GO" id="GO:0005886">
    <property type="term" value="C:plasma membrane"/>
    <property type="evidence" value="ECO:0007669"/>
    <property type="project" value="UniProtKB-SubCell"/>
</dbReference>
<comment type="function">
    <text evidence="10">Part of the binding-protein-dependent transport system for phosphate; probably responsible for the translocation of the substrate across the membrane.</text>
</comment>
<feature type="transmembrane region" description="Helical" evidence="9">
    <location>
        <begin position="208"/>
        <end position="229"/>
    </location>
</feature>
<dbReference type="SUPFAM" id="SSF161098">
    <property type="entry name" value="MetI-like"/>
    <property type="match status" value="1"/>
</dbReference>
<name>A0A7G9Y3Y9_9EURY</name>